<keyword evidence="4" id="KW-1185">Reference proteome</keyword>
<organism evidence="3 4">
    <name type="scientific">Hexamita inflata</name>
    <dbReference type="NCBI Taxonomy" id="28002"/>
    <lineage>
        <taxon>Eukaryota</taxon>
        <taxon>Metamonada</taxon>
        <taxon>Diplomonadida</taxon>
        <taxon>Hexamitidae</taxon>
        <taxon>Hexamitinae</taxon>
        <taxon>Hexamita</taxon>
    </lineage>
</organism>
<dbReference type="PANTHER" id="PTHR12374">
    <property type="entry name" value="TRANSCRIPTIONAL ADAPTOR 2 ADA2 -RELATED"/>
    <property type="match status" value="1"/>
</dbReference>
<dbReference type="EMBL" id="CAXDID020000026">
    <property type="protein sequence ID" value="CAL5991095.1"/>
    <property type="molecule type" value="Genomic_DNA"/>
</dbReference>
<dbReference type="Pfam" id="PF22941">
    <property type="entry name" value="TADA2A-like_3rd"/>
    <property type="match status" value="1"/>
</dbReference>
<protein>
    <recommendedName>
        <fullName evidence="2">Transcriptional adapter 2-alpha/beta-like domain-containing protein</fullName>
    </recommendedName>
</protein>
<dbReference type="PANTHER" id="PTHR12374:SF20">
    <property type="entry name" value="TRANSCRIPTIONAL ADAPTER 2-ALPHA"/>
    <property type="match status" value="1"/>
</dbReference>
<name>A0ABP1HCF4_9EUKA</name>
<dbReference type="Proteomes" id="UP001642409">
    <property type="component" value="Unassembled WGS sequence"/>
</dbReference>
<evidence type="ECO:0000313" key="4">
    <source>
        <dbReference type="Proteomes" id="UP001642409"/>
    </source>
</evidence>
<sequence>MNPSFEECNFCMCPFEADQLKMQCAYCKDFNICLDCYLCKIEYKGHRNTHRMFPIVHYNTPIWDDGFTLIDDLLLLEAILVSGFGSWDQIKTYMKRPATEPVENLVKHYFVVYGPAGCLSTSTNPQFRIDPTPLLSPSKPPSNFMQKLQNQPLNMISAPLSHEFPPSRTFEEIPSITGEGNGQEFALGSWPKRFENSFEFINKAEYPVMMMHLIDDETKDSMNMKIQVLQGYAHRLVQRARMKFTVFQNSLHRVDKKIDKSVLEADKIKLKLIHKGQLSDFVSPEEYMNDTAVDKFEQEHSYLFRAFHTRLEFRRYCKNLLAENELRTQIFRLQTARALGIKTCAGLGQEIEFLKNPNEFKQKVMLPPGVAGDNGFDLNQFKNKLGQTINQMNPALANAPIKEQIKYLFTNSNFRIAGELGLPPSARSVEAVINLINSVEQQCACSYINQLITKQQQILRQPLVPCQCMMTRHNATCVFASLKVKITDLELISKLEKFLNQARIPTQQFDEQYKESLDNGIIPVDDKNKMLFTNRMLDMVLFLIQQLDSNSLCILQRTASQSFSIVLTLCASLVCQICSFAIFDKLYDISVNDTDQQLNKQAITTNTVVAALLSTFQGVNHNQRQTLKLLQNIQTWIGQIMQQCGAFDGVISFEQQQLSLQTQLSKGIGGTNYKNLIQSMKLVEGDLKQRVFIQKSGFRSNTIQMYLKIVNAQSTELSIKPINAFSALAAVIKNINISNFYQILSQTLPDIISSTKKIQIQSQLITQLQAKRFQFKNTMQTQPKYIQASAIFKQSSKISCSQQLVPNSEFTFIGSKLLKNNFKLFSIVDEAMFLIDPEYKEPETTKVQVEPQNTISIMTKAQYIDFKKNQFQNLKQMGTVILGQDKMNKMLQYLNVLFRQLKPHFQFNQKHISEEGQQVIAMMIDQTLQKEQLTKIAVEISKQNSDNSILKFIKKPPKIKQKKNVMNFATHLTNADLIFCALFGISPVQIFNLKAQFCANNYIISTNLMSQFNNRFLLAEAYFASLLNHQSLPDHIEPTQDFDWFNATADAVFKLSPNEGVPDAQQRRLRTSVIFTFQDKPIQFIQKLKVTPSSNTNKIITRNEVSLEVFQMLQTDNINQVNHLYEQLKGIFMFSKVIQNKYPKRNEPEMEPEIEPEPVKEKEPEKTKYQNNGQNNQNNGQRDEEDITNIEPIAHVSQLDNSITTSSFLYRHSSESMSKPVIKAEIKNEPKPTQFRQPQVHAPINIPHLTIPKHNMPPPPIQMIPTQIPIPVQIQPPQIPVQIPVQIPKQVPVQYQVPPQVNIRPNMQIQVPVQQLPFVPPNIQPVIHQMPFTPPSLPSQNQPYAMNAHQLVQQQQQQQLVQNQPKIQHVQPQIQTQPINQNQHMKPQNGIPAPPPIYQNPNQILVPNQPYSQIPSQYMKPQIPSQPIPQQPVYLNTQQQLPQNKPQVLQNIPNQPLQHIPVQNQPLKPTQNQQVNQLANQRQVLPFQPPQPVRVLDFFQPPKPAVEEDLNEHRKQILKKLKRIVNENDPEFTSFRNVCPVIGEQIIKLQAQQQQFNE</sequence>
<feature type="compositionally biased region" description="Low complexity" evidence="1">
    <location>
        <begin position="1170"/>
        <end position="1180"/>
    </location>
</feature>
<reference evidence="3 4" key="1">
    <citation type="submission" date="2024-07" db="EMBL/GenBank/DDBJ databases">
        <authorList>
            <person name="Akdeniz Z."/>
        </authorList>
    </citation>
    <scope>NUCLEOTIDE SEQUENCE [LARGE SCALE GENOMIC DNA]</scope>
</reference>
<accession>A0ABP1HCF4</accession>
<proteinExistence type="predicted"/>
<evidence type="ECO:0000313" key="3">
    <source>
        <dbReference type="EMBL" id="CAL5991095.1"/>
    </source>
</evidence>
<evidence type="ECO:0000259" key="2">
    <source>
        <dbReference type="Pfam" id="PF22941"/>
    </source>
</evidence>
<evidence type="ECO:0000256" key="1">
    <source>
        <dbReference type="SAM" id="MobiDB-lite"/>
    </source>
</evidence>
<gene>
    <name evidence="3" type="ORF">HINF_LOCUS11927</name>
</gene>
<feature type="compositionally biased region" description="Basic and acidic residues" evidence="1">
    <location>
        <begin position="1157"/>
        <end position="1168"/>
    </location>
</feature>
<feature type="domain" description="Transcriptional adapter 2-alpha/beta-like" evidence="2">
    <location>
        <begin position="188"/>
        <end position="258"/>
    </location>
</feature>
<comment type="caution">
    <text evidence="3">The sequence shown here is derived from an EMBL/GenBank/DDBJ whole genome shotgun (WGS) entry which is preliminary data.</text>
</comment>
<feature type="region of interest" description="Disordered" evidence="1">
    <location>
        <begin position="1144"/>
        <end position="1183"/>
    </location>
</feature>
<dbReference type="InterPro" id="IPR055141">
    <property type="entry name" value="TADA2A_B-like_dom"/>
</dbReference>